<comment type="caution">
    <text evidence="1">The sequence shown here is derived from an EMBL/GenBank/DDBJ whole genome shotgun (WGS) entry which is preliminary data.</text>
</comment>
<proteinExistence type="predicted"/>
<gene>
    <name evidence="1" type="ORF">BC351_00280</name>
</gene>
<protein>
    <submittedName>
        <fullName evidence="1">Uncharacterized protein</fullName>
    </submittedName>
</protein>
<accession>A0A1V4HRZ7</accession>
<evidence type="ECO:0000313" key="1">
    <source>
        <dbReference type="EMBL" id="OPH61714.1"/>
    </source>
</evidence>
<keyword evidence="2" id="KW-1185">Reference proteome</keyword>
<reference evidence="2" key="1">
    <citation type="submission" date="2016-07" db="EMBL/GenBank/DDBJ databases">
        <authorList>
            <person name="Florea S."/>
            <person name="Webb J.S."/>
            <person name="Jaromczyk J."/>
            <person name="Schardl C.L."/>
        </authorList>
    </citation>
    <scope>NUCLEOTIDE SEQUENCE [LARGE SCALE GENOMIC DNA]</scope>
    <source>
        <strain evidence="2">CY1</strain>
    </source>
</reference>
<name>A0A1V4HRZ7_9BACL</name>
<dbReference type="STRING" id="1469647.BC351_00280"/>
<dbReference type="Proteomes" id="UP000190626">
    <property type="component" value="Unassembled WGS sequence"/>
</dbReference>
<organism evidence="1 2">
    <name type="scientific">Paenibacillus ferrarius</name>
    <dbReference type="NCBI Taxonomy" id="1469647"/>
    <lineage>
        <taxon>Bacteria</taxon>
        <taxon>Bacillati</taxon>
        <taxon>Bacillota</taxon>
        <taxon>Bacilli</taxon>
        <taxon>Bacillales</taxon>
        <taxon>Paenibacillaceae</taxon>
        <taxon>Paenibacillus</taxon>
    </lineage>
</organism>
<evidence type="ECO:0000313" key="2">
    <source>
        <dbReference type="Proteomes" id="UP000190626"/>
    </source>
</evidence>
<dbReference type="AlphaFoldDB" id="A0A1V4HRZ7"/>
<dbReference type="EMBL" id="MBTG01000001">
    <property type="protein sequence ID" value="OPH61714.1"/>
    <property type="molecule type" value="Genomic_DNA"/>
</dbReference>
<dbReference type="RefSeq" id="WP_079408710.1">
    <property type="nucleotide sequence ID" value="NZ_MBTG01000001.1"/>
</dbReference>
<sequence>MTKKVKQLNLAAINNLHKEYEKQTEYQFGEYAIKIDDKFQTSKMDKLLQEYGEHYRTIHSSTDSPQEMDNAKSSSLMFMLVIKHFTDLPLPEKLTLEELLNAFSKIVNIGLFEMIINNISEENMNWVREKLELGAQSLRTKLIEMDTILQTIESNTKNDNIQV</sequence>